<proteinExistence type="predicted"/>
<keyword evidence="2" id="KW-1185">Reference proteome</keyword>
<name>A0A1H5SZH8_9VIBR</name>
<dbReference type="AlphaFoldDB" id="A0A1H5SZH8"/>
<dbReference type="OrthoDB" id="5818880at2"/>
<reference evidence="2" key="1">
    <citation type="submission" date="2016-10" db="EMBL/GenBank/DDBJ databases">
        <authorList>
            <person name="Varghese N."/>
            <person name="Submissions S."/>
        </authorList>
    </citation>
    <scope>NUCLEOTIDE SEQUENCE [LARGE SCALE GENOMIC DNA]</scope>
    <source>
        <strain evidence="2">CGMCC 1.7062</strain>
    </source>
</reference>
<accession>A0A1H5SZH8</accession>
<dbReference type="EMBL" id="FNVG01000002">
    <property type="protein sequence ID" value="SEF55915.1"/>
    <property type="molecule type" value="Genomic_DNA"/>
</dbReference>
<protein>
    <submittedName>
        <fullName evidence="1">Uncharacterized protein</fullName>
    </submittedName>
</protein>
<dbReference type="Proteomes" id="UP000236721">
    <property type="component" value="Unassembled WGS sequence"/>
</dbReference>
<evidence type="ECO:0000313" key="1">
    <source>
        <dbReference type="EMBL" id="SEF55915.1"/>
    </source>
</evidence>
<gene>
    <name evidence="1" type="ORF">SAMN04488244_10262</name>
</gene>
<sequence length="276" mass="31607">MKKLLSIQTLIIAFCLSLTFIPLVYKVDVPGMTLPLCEEAEAVETPIHFFVSRTIADKWSMDEIEASIKASVRKSNLTMKNSCIPMKRIVACVEVVDFSGRPLFDIDQIRRYLWELIGEDKVEQIYAKPNQFYGAVLAIEDGYFDYDVLGTTNPDEDSQFFMLSEHADEYTLEHELGHLSWAWHEDTSWFQVLDDTLEKHTSEVNKQRLKPYARGYHCGGAGTIMSYEVDILPVYSSPEVSNNGRECGIADRADNARQMREFAEQLRQKMKSYSAT</sequence>
<evidence type="ECO:0000313" key="2">
    <source>
        <dbReference type="Proteomes" id="UP000236721"/>
    </source>
</evidence>
<dbReference type="RefSeq" id="WP_103878678.1">
    <property type="nucleotide sequence ID" value="NZ_FNVG01000002.1"/>
</dbReference>
<organism evidence="1 2">
    <name type="scientific">Vibrio hangzhouensis</name>
    <dbReference type="NCBI Taxonomy" id="462991"/>
    <lineage>
        <taxon>Bacteria</taxon>
        <taxon>Pseudomonadati</taxon>
        <taxon>Pseudomonadota</taxon>
        <taxon>Gammaproteobacteria</taxon>
        <taxon>Vibrionales</taxon>
        <taxon>Vibrionaceae</taxon>
        <taxon>Vibrio</taxon>
    </lineage>
</organism>